<sequence length="635" mass="71974">MGTGMCSRRQKGLLQTGFCLVTVACLGSGVFMYNHLQQKVRNAEALAQKYKQQQEALSAQLQVVYEHRSRLERSLQKERGEHKKTKEDFLVYKLEAQEALNKEKQDSMNRYGALSSQHKILKNQHEDVKKQLLDLQLQHNSLKLEHRKTLETHSQKYAQLQQEKDNEVANLQDTVFKLREESKLLRKAHQEVHSQLLNAQAQMEEFRQLKEALQKMPSFKGGGAGKGQQQFQVLKEQPVVPANSPLQLVRQKVRGGSPGEESSPGLLWDFSRGFELERAEFVPLEFALVPSSLQAFPVNQENRPVGNPLASQVSGVQKQADRPPLQGQNSYGNDGPRPQANVLFTHPAPLQDANSLPDAVPAWPARRGDGRVIRFTRTMNSLPNGNPDLKMVMRIQVKSNAESQAPGLSLPDVKQPSAAEKPQMPENHQPTGNKQVQMQSWKDIVNKVNAQMDEEQAHSYPKSLHFDPKPGQEMQKGSPQPPSQRRGEEHQTADQEGEKERTDDEELEMDAGVIEREENLNSQKETVVQEPMMPDDAADPAQDPNNQGEDEFEEAELERPDFEEKVGGLEKFKEPSVKEESKEKPLKDSDRPAKPREDPMDDYQEDQEQEIVRHQGSFSFPLWCDCYLGMLVARS</sequence>
<dbReference type="AlphaFoldDB" id="A0A8C4UNF0"/>
<feature type="compositionally biased region" description="Basic and acidic residues" evidence="2">
    <location>
        <begin position="485"/>
        <end position="502"/>
    </location>
</feature>
<evidence type="ECO:0000313" key="5">
    <source>
        <dbReference type="Proteomes" id="UP000694562"/>
    </source>
</evidence>
<feature type="region of interest" description="Disordered" evidence="2">
    <location>
        <begin position="454"/>
        <end position="612"/>
    </location>
</feature>
<feature type="compositionally biased region" description="Acidic residues" evidence="2">
    <location>
        <begin position="599"/>
        <end position="609"/>
    </location>
</feature>
<keyword evidence="3" id="KW-0472">Membrane</keyword>
<evidence type="ECO:0000313" key="4">
    <source>
        <dbReference type="Ensembl" id="ENSFTIP00000015697.1"/>
    </source>
</evidence>
<keyword evidence="3" id="KW-0812">Transmembrane</keyword>
<feature type="compositionally biased region" description="Basic and acidic residues" evidence="2">
    <location>
        <begin position="557"/>
        <end position="598"/>
    </location>
</feature>
<evidence type="ECO:0000256" key="3">
    <source>
        <dbReference type="SAM" id="Phobius"/>
    </source>
</evidence>
<keyword evidence="1" id="KW-0175">Coiled coil</keyword>
<reference evidence="4" key="1">
    <citation type="submission" date="2025-08" db="UniProtKB">
        <authorList>
            <consortium name="Ensembl"/>
        </authorList>
    </citation>
    <scope>IDENTIFICATION</scope>
</reference>
<dbReference type="PANTHER" id="PTHR22909:SF23">
    <property type="entry name" value="GOLGI INTEGRAL MEMBRANE PROTEIN 4-LIKE"/>
    <property type="match status" value="1"/>
</dbReference>
<dbReference type="InterPro" id="IPR042336">
    <property type="entry name" value="GOLIM4"/>
</dbReference>
<feature type="region of interest" description="Disordered" evidence="2">
    <location>
        <begin position="401"/>
        <end position="436"/>
    </location>
</feature>
<feature type="compositionally biased region" description="Polar residues" evidence="2">
    <location>
        <begin position="426"/>
        <end position="436"/>
    </location>
</feature>
<accession>A0A8C4UNF0</accession>
<feature type="transmembrane region" description="Helical" evidence="3">
    <location>
        <begin position="12"/>
        <end position="33"/>
    </location>
</feature>
<evidence type="ECO:0008006" key="6">
    <source>
        <dbReference type="Google" id="ProtNLM"/>
    </source>
</evidence>
<evidence type="ECO:0000256" key="1">
    <source>
        <dbReference type="SAM" id="Coils"/>
    </source>
</evidence>
<keyword evidence="3" id="KW-1133">Transmembrane helix</keyword>
<evidence type="ECO:0000256" key="2">
    <source>
        <dbReference type="SAM" id="MobiDB-lite"/>
    </source>
</evidence>
<keyword evidence="5" id="KW-1185">Reference proteome</keyword>
<dbReference type="Ensembl" id="ENSFTIT00000016360.1">
    <property type="protein sequence ID" value="ENSFTIP00000015697.1"/>
    <property type="gene ID" value="ENSFTIG00000010395.1"/>
</dbReference>
<reference evidence="4" key="2">
    <citation type="submission" date="2025-09" db="UniProtKB">
        <authorList>
            <consortium name="Ensembl"/>
        </authorList>
    </citation>
    <scope>IDENTIFICATION</scope>
</reference>
<dbReference type="OrthoDB" id="6288648at2759"/>
<feature type="coiled-coil region" evidence="1">
    <location>
        <begin position="33"/>
        <end position="88"/>
    </location>
</feature>
<feature type="coiled-coil region" evidence="1">
    <location>
        <begin position="118"/>
        <end position="216"/>
    </location>
</feature>
<feature type="region of interest" description="Disordered" evidence="2">
    <location>
        <begin position="299"/>
        <end position="343"/>
    </location>
</feature>
<dbReference type="PANTHER" id="PTHR22909">
    <property type="entry name" value="GOLGI INTEGRAL MEMBRANE PROTEIN 4"/>
    <property type="match status" value="1"/>
</dbReference>
<dbReference type="OMA" id="LQMDAGM"/>
<feature type="compositionally biased region" description="Low complexity" evidence="2">
    <location>
        <begin position="531"/>
        <end position="547"/>
    </location>
</feature>
<dbReference type="Proteomes" id="UP000694562">
    <property type="component" value="Unplaced"/>
</dbReference>
<organism evidence="4 5">
    <name type="scientific">Falco tinnunculus</name>
    <name type="common">Common kestrel</name>
    <dbReference type="NCBI Taxonomy" id="100819"/>
    <lineage>
        <taxon>Eukaryota</taxon>
        <taxon>Metazoa</taxon>
        <taxon>Chordata</taxon>
        <taxon>Craniata</taxon>
        <taxon>Vertebrata</taxon>
        <taxon>Euteleostomi</taxon>
        <taxon>Archelosauria</taxon>
        <taxon>Archosauria</taxon>
        <taxon>Dinosauria</taxon>
        <taxon>Saurischia</taxon>
        <taxon>Theropoda</taxon>
        <taxon>Coelurosauria</taxon>
        <taxon>Aves</taxon>
        <taxon>Neognathae</taxon>
        <taxon>Neoaves</taxon>
        <taxon>Telluraves</taxon>
        <taxon>Australaves</taxon>
        <taxon>Falconiformes</taxon>
        <taxon>Falconidae</taxon>
        <taxon>Falco</taxon>
    </lineage>
</organism>
<protein>
    <recommendedName>
        <fullName evidence="6">Golgi integral membrane protein 4</fullName>
    </recommendedName>
</protein>
<dbReference type="GO" id="GO:0000139">
    <property type="term" value="C:Golgi membrane"/>
    <property type="evidence" value="ECO:0007669"/>
    <property type="project" value="InterPro"/>
</dbReference>
<name>A0A8C4UNF0_FALTI</name>
<proteinExistence type="predicted"/>